<dbReference type="HAMAP" id="MF_03056">
    <property type="entry name" value="TRM82"/>
    <property type="match status" value="1"/>
</dbReference>
<feature type="repeat" description="WD" evidence="7">
    <location>
        <begin position="220"/>
        <end position="243"/>
    </location>
</feature>
<dbReference type="InterPro" id="IPR001680">
    <property type="entry name" value="WD40_rpt"/>
</dbReference>
<keyword evidence="5 6" id="KW-0539">Nucleus</keyword>
<evidence type="ECO:0000256" key="5">
    <source>
        <dbReference type="ARBA" id="ARBA00023242"/>
    </source>
</evidence>
<dbReference type="InterPro" id="IPR015943">
    <property type="entry name" value="WD40/YVTN_repeat-like_dom_sf"/>
</dbReference>
<dbReference type="Gene3D" id="2.130.10.10">
    <property type="entry name" value="YVTN repeat-like/Quinoprotein amine dehydrogenase"/>
    <property type="match status" value="2"/>
</dbReference>
<evidence type="ECO:0000256" key="4">
    <source>
        <dbReference type="ARBA" id="ARBA00022737"/>
    </source>
</evidence>
<proteinExistence type="inferred from homology"/>
<sequence length="437" mass="47355">MEEVQLGEEEIDKATEVAPALISVHPFEKSVVVALGSELRVFDLEGDCSISLSDDSGGPGHSDSIRAICFDASGRLFASAGDDKLVKIWTTDSWCCIRTVCADKRVSAVAISHDGSFVVFADKFGVVWVVSLDRDGESQALCAKKPMPILGHYCSIITTLKFSPDGRFVASADRDFKIRVTIFPREPLKGAHEIQSFCLGHTDFVSCLAFVCPSDYPLGFLLSGSGDSTVRLWDFNSGCLLATCEVGNMALESNETDKGNHPAVTDISSSADGALIVVSIQSFHGVMLLTCNFSAKSLSVAKVVSMKGSYVPTSLCVSSLAKHLWTVMGASNQPSSGTTQLARVRVCSISRQDRSPHGHDLFVLEDNDTTGGEKLLSKLQGSSDVTEIESMLASTTSALNTAIHNLLTKKQYSSEKREFRKKNRNDRKQKQEPFAFR</sequence>
<evidence type="ECO:0000313" key="9">
    <source>
        <dbReference type="Proteomes" id="UP001515500"/>
    </source>
</evidence>
<comment type="pathway">
    <text evidence="6">tRNA modification; N(7)-methylguanine-tRNA biosynthesis.</text>
</comment>
<protein>
    <recommendedName>
        <fullName evidence="6">tRNA (guanine-N(7)-)-methyltransferase non-catalytic subunit</fullName>
    </recommendedName>
    <alternativeName>
        <fullName evidence="6">WD repeat-containing protein 4 homolog</fullName>
    </alternativeName>
</protein>
<evidence type="ECO:0000313" key="10">
    <source>
        <dbReference type="RefSeq" id="XP_039114853.1"/>
    </source>
</evidence>
<dbReference type="PROSITE" id="PS50082">
    <property type="entry name" value="WD_REPEATS_2"/>
    <property type="match status" value="2"/>
</dbReference>
<evidence type="ECO:0000256" key="6">
    <source>
        <dbReference type="HAMAP-Rule" id="MF_03056"/>
    </source>
</evidence>
<dbReference type="GO" id="GO:0005829">
    <property type="term" value="C:cytosol"/>
    <property type="evidence" value="ECO:0007669"/>
    <property type="project" value="TreeGrafter"/>
</dbReference>
<dbReference type="PANTHER" id="PTHR16288">
    <property type="entry name" value="WD40 REPEAT PROTEIN 4"/>
    <property type="match status" value="1"/>
</dbReference>
<feature type="repeat" description="WD" evidence="7">
    <location>
        <begin position="58"/>
        <end position="99"/>
    </location>
</feature>
<dbReference type="AlphaFoldDB" id="A0AB40AJ04"/>
<feature type="region of interest" description="Disordered" evidence="8">
    <location>
        <begin position="412"/>
        <end position="437"/>
    </location>
</feature>
<dbReference type="FunFam" id="2.130.10.10:FF:001350">
    <property type="entry name" value="tRNA (guanine-N(7)-)-methyltransferase non-catalytic subunit"/>
    <property type="match status" value="1"/>
</dbReference>
<name>A0AB40AJ04_DIOCR</name>
<comment type="function">
    <text evidence="6">Required for the formation of N(7)-methylguanine at position 46 (m7G46) in tRNA. In the complex, it is required to stabilize and induce conformational changes of the catalytic subunit.</text>
</comment>
<reference evidence="10" key="1">
    <citation type="submission" date="2025-08" db="UniProtKB">
        <authorList>
            <consortium name="RefSeq"/>
        </authorList>
    </citation>
    <scope>IDENTIFICATION</scope>
</reference>
<evidence type="ECO:0000256" key="3">
    <source>
        <dbReference type="ARBA" id="ARBA00022694"/>
    </source>
</evidence>
<keyword evidence="3 6" id="KW-0819">tRNA processing</keyword>
<keyword evidence="2 6" id="KW-0853">WD repeat</keyword>
<gene>
    <name evidence="10" type="primary">LOC120250136</name>
</gene>
<dbReference type="GO" id="GO:0106004">
    <property type="term" value="P:tRNA (guanine-N7)-methylation"/>
    <property type="evidence" value="ECO:0007669"/>
    <property type="project" value="UniProtKB-UniRule"/>
</dbReference>
<keyword evidence="4 6" id="KW-0677">Repeat</keyword>
<dbReference type="GO" id="GO:0005634">
    <property type="term" value="C:nucleus"/>
    <property type="evidence" value="ECO:0007669"/>
    <property type="project" value="UniProtKB-SubCell"/>
</dbReference>
<comment type="subunit">
    <text evidence="6">Forms a heterodimer with the catalytic subunit.</text>
</comment>
<dbReference type="Pfam" id="PF00400">
    <property type="entry name" value="WD40"/>
    <property type="match status" value="3"/>
</dbReference>
<comment type="similarity">
    <text evidence="6">Belongs to the WD repeat TRM82 family.</text>
</comment>
<dbReference type="Proteomes" id="UP001515500">
    <property type="component" value="Chromosome 19"/>
</dbReference>
<comment type="subcellular location">
    <subcellularLocation>
        <location evidence="1 6">Nucleus</location>
    </subcellularLocation>
</comment>
<dbReference type="PANTHER" id="PTHR16288:SF0">
    <property type="entry name" value="TRNA (GUANINE-N(7)-)-METHYLTRANSFERASE NON-CATALYTIC SUBUNIT WDR4"/>
    <property type="match status" value="1"/>
</dbReference>
<evidence type="ECO:0000256" key="8">
    <source>
        <dbReference type="SAM" id="MobiDB-lite"/>
    </source>
</evidence>
<dbReference type="SMART" id="SM00320">
    <property type="entry name" value="WD40"/>
    <property type="match status" value="4"/>
</dbReference>
<dbReference type="GeneID" id="120250136"/>
<dbReference type="PROSITE" id="PS00678">
    <property type="entry name" value="WD_REPEATS_1"/>
    <property type="match status" value="1"/>
</dbReference>
<evidence type="ECO:0000256" key="2">
    <source>
        <dbReference type="ARBA" id="ARBA00022574"/>
    </source>
</evidence>
<dbReference type="InterPro" id="IPR036322">
    <property type="entry name" value="WD40_repeat_dom_sf"/>
</dbReference>
<dbReference type="InterPro" id="IPR019775">
    <property type="entry name" value="WD40_repeat_CS"/>
</dbReference>
<accession>A0AB40AJ04</accession>
<dbReference type="RefSeq" id="XP_039114853.1">
    <property type="nucleotide sequence ID" value="XM_039258919.1"/>
</dbReference>
<keyword evidence="9" id="KW-1185">Reference proteome</keyword>
<evidence type="ECO:0000256" key="7">
    <source>
        <dbReference type="PROSITE-ProRule" id="PRU00221"/>
    </source>
</evidence>
<dbReference type="GO" id="GO:0043527">
    <property type="term" value="C:tRNA methyltransferase complex"/>
    <property type="evidence" value="ECO:0007669"/>
    <property type="project" value="TreeGrafter"/>
</dbReference>
<organism evidence="9 10">
    <name type="scientific">Dioscorea cayennensis subsp. rotundata</name>
    <name type="common">White Guinea yam</name>
    <name type="synonym">Dioscorea rotundata</name>
    <dbReference type="NCBI Taxonomy" id="55577"/>
    <lineage>
        <taxon>Eukaryota</taxon>
        <taxon>Viridiplantae</taxon>
        <taxon>Streptophyta</taxon>
        <taxon>Embryophyta</taxon>
        <taxon>Tracheophyta</taxon>
        <taxon>Spermatophyta</taxon>
        <taxon>Magnoliopsida</taxon>
        <taxon>Liliopsida</taxon>
        <taxon>Dioscoreales</taxon>
        <taxon>Dioscoreaceae</taxon>
        <taxon>Dioscorea</taxon>
    </lineage>
</organism>
<evidence type="ECO:0000256" key="1">
    <source>
        <dbReference type="ARBA" id="ARBA00004123"/>
    </source>
</evidence>
<dbReference type="InterPro" id="IPR028884">
    <property type="entry name" value="Trm82"/>
</dbReference>
<dbReference type="SUPFAM" id="SSF50978">
    <property type="entry name" value="WD40 repeat-like"/>
    <property type="match status" value="1"/>
</dbReference>
<dbReference type="PROSITE" id="PS50294">
    <property type="entry name" value="WD_REPEATS_REGION"/>
    <property type="match status" value="1"/>
</dbReference>